<keyword evidence="2 10" id="KW-0963">Cytoplasm</keyword>
<comment type="function">
    <text evidence="10">Catalyzes the reversible formation of acyl-phosphate (acyl-PO(4)) from acyl-[acyl-carrier-protein] (acyl-ACP). This enzyme utilizes acyl-ACP as fatty acyl donor, but not acyl-CoA.</text>
</comment>
<evidence type="ECO:0000256" key="9">
    <source>
        <dbReference type="ARBA" id="ARBA00046608"/>
    </source>
</evidence>
<evidence type="ECO:0000256" key="1">
    <source>
        <dbReference type="ARBA" id="ARBA00001232"/>
    </source>
</evidence>
<dbReference type="Gene3D" id="3.40.718.10">
    <property type="entry name" value="Isopropylmalate Dehydrogenase"/>
    <property type="match status" value="1"/>
</dbReference>
<keyword evidence="4 10" id="KW-0808">Transferase</keyword>
<dbReference type="PIRSF" id="PIRSF002465">
    <property type="entry name" value="Phsphlp_syn_PlsX"/>
    <property type="match status" value="1"/>
</dbReference>
<evidence type="ECO:0000256" key="4">
    <source>
        <dbReference type="ARBA" id="ARBA00022679"/>
    </source>
</evidence>
<proteinExistence type="inferred from homology"/>
<dbReference type="UniPathway" id="UPA00085"/>
<keyword evidence="7 10" id="KW-1208">Phospholipid metabolism</keyword>
<dbReference type="AlphaFoldDB" id="A0A6J4V878"/>
<dbReference type="Pfam" id="PF02504">
    <property type="entry name" value="FA_synthesis"/>
    <property type="match status" value="1"/>
</dbReference>
<dbReference type="PANTHER" id="PTHR30100:SF1">
    <property type="entry name" value="PHOSPHATE ACYLTRANSFERASE"/>
    <property type="match status" value="1"/>
</dbReference>
<dbReference type="InterPro" id="IPR003664">
    <property type="entry name" value="FA_synthesis"/>
</dbReference>
<evidence type="ECO:0000256" key="5">
    <source>
        <dbReference type="ARBA" id="ARBA00023098"/>
    </source>
</evidence>
<comment type="subunit">
    <text evidence="9 10">Homodimer. Probably interacts with PlsY.</text>
</comment>
<dbReference type="InterPro" id="IPR012281">
    <property type="entry name" value="Phospholipid_synth_PlsX-like"/>
</dbReference>
<keyword evidence="12" id="KW-0012">Acyltransferase</keyword>
<keyword evidence="5 10" id="KW-0443">Lipid metabolism</keyword>
<evidence type="ECO:0000256" key="8">
    <source>
        <dbReference type="ARBA" id="ARBA00024069"/>
    </source>
</evidence>
<dbReference type="GO" id="GO:0005737">
    <property type="term" value="C:cytoplasm"/>
    <property type="evidence" value="ECO:0007669"/>
    <property type="project" value="UniProtKB-SubCell"/>
</dbReference>
<evidence type="ECO:0000256" key="11">
    <source>
        <dbReference type="SAM" id="MobiDB-lite"/>
    </source>
</evidence>
<comment type="pathway">
    <text evidence="10">Lipid metabolism; phospholipid metabolism.</text>
</comment>
<comment type="catalytic activity">
    <reaction evidence="1 10">
        <text>a fatty acyl-[ACP] + phosphate = an acyl phosphate + holo-[ACP]</text>
        <dbReference type="Rhea" id="RHEA:42292"/>
        <dbReference type="Rhea" id="RHEA-COMP:9685"/>
        <dbReference type="Rhea" id="RHEA-COMP:14125"/>
        <dbReference type="ChEBI" id="CHEBI:43474"/>
        <dbReference type="ChEBI" id="CHEBI:59918"/>
        <dbReference type="ChEBI" id="CHEBI:64479"/>
        <dbReference type="ChEBI" id="CHEBI:138651"/>
        <dbReference type="EC" id="2.3.1.274"/>
    </reaction>
</comment>
<dbReference type="GO" id="GO:0006633">
    <property type="term" value="P:fatty acid biosynthetic process"/>
    <property type="evidence" value="ECO:0007669"/>
    <property type="project" value="UniProtKB-UniRule"/>
</dbReference>
<evidence type="ECO:0000256" key="7">
    <source>
        <dbReference type="ARBA" id="ARBA00023264"/>
    </source>
</evidence>
<evidence type="ECO:0000256" key="2">
    <source>
        <dbReference type="ARBA" id="ARBA00022490"/>
    </source>
</evidence>
<comment type="similarity">
    <text evidence="10">Belongs to the PlsX family.</text>
</comment>
<dbReference type="GO" id="GO:0043811">
    <property type="term" value="F:phosphate:acyl-[acyl carrier protein] acyltransferase activity"/>
    <property type="evidence" value="ECO:0007669"/>
    <property type="project" value="UniProtKB-UniRule"/>
</dbReference>
<dbReference type="GO" id="GO:0008654">
    <property type="term" value="P:phospholipid biosynthetic process"/>
    <property type="evidence" value="ECO:0007669"/>
    <property type="project" value="UniProtKB-KW"/>
</dbReference>
<keyword evidence="6 10" id="KW-0594">Phospholipid biosynthesis</keyword>
<keyword evidence="3 10" id="KW-0444">Lipid biosynthesis</keyword>
<dbReference type="SUPFAM" id="SSF53659">
    <property type="entry name" value="Isocitrate/Isopropylmalate dehydrogenase-like"/>
    <property type="match status" value="1"/>
</dbReference>
<comment type="subcellular location">
    <subcellularLocation>
        <location evidence="10">Cytoplasm</location>
    </subcellularLocation>
    <text evidence="10">Associated with the membrane possibly through PlsY.</text>
</comment>
<name>A0A6J4V878_9BACT</name>
<dbReference type="EC" id="2.3.1.274" evidence="8 10"/>
<dbReference type="PANTHER" id="PTHR30100">
    <property type="entry name" value="FATTY ACID/PHOSPHOLIPID SYNTHESIS PROTEIN PLSX"/>
    <property type="match status" value="1"/>
</dbReference>
<dbReference type="HAMAP" id="MF_00019">
    <property type="entry name" value="PlsX"/>
    <property type="match status" value="1"/>
</dbReference>
<organism evidence="12">
    <name type="scientific">uncultured Thermomicrobiales bacterium</name>
    <dbReference type="NCBI Taxonomy" id="1645740"/>
    <lineage>
        <taxon>Bacteria</taxon>
        <taxon>Pseudomonadati</taxon>
        <taxon>Thermomicrobiota</taxon>
        <taxon>Thermomicrobia</taxon>
        <taxon>Thermomicrobiales</taxon>
        <taxon>environmental samples</taxon>
    </lineage>
</organism>
<dbReference type="NCBIfam" id="TIGR00182">
    <property type="entry name" value="plsX"/>
    <property type="match status" value="1"/>
</dbReference>
<protein>
    <recommendedName>
        <fullName evidence="8 10">Phosphate acyltransferase</fullName>
        <ecNumber evidence="8 10">2.3.1.274</ecNumber>
    </recommendedName>
    <alternativeName>
        <fullName evidence="10">Acyl-ACP phosphotransacylase</fullName>
    </alternativeName>
    <alternativeName>
        <fullName evidence="10">Acyl-[acyl-carrier-protein]--phosphate acyltransferase</fullName>
    </alternativeName>
    <alternativeName>
        <fullName evidence="10">Phosphate-acyl-ACP acyltransferase</fullName>
    </alternativeName>
</protein>
<evidence type="ECO:0000256" key="3">
    <source>
        <dbReference type="ARBA" id="ARBA00022516"/>
    </source>
</evidence>
<gene>
    <name evidence="10" type="primary">plsX</name>
    <name evidence="12" type="ORF">AVDCRST_MAG19-2851</name>
</gene>
<evidence type="ECO:0000313" key="12">
    <source>
        <dbReference type="EMBL" id="CAA9571755.1"/>
    </source>
</evidence>
<dbReference type="EMBL" id="CADCWL010000146">
    <property type="protein sequence ID" value="CAA9571755.1"/>
    <property type="molecule type" value="Genomic_DNA"/>
</dbReference>
<reference evidence="12" key="1">
    <citation type="submission" date="2020-02" db="EMBL/GenBank/DDBJ databases">
        <authorList>
            <person name="Meier V. D."/>
        </authorList>
    </citation>
    <scope>NUCLEOTIDE SEQUENCE</scope>
    <source>
        <strain evidence="12">AVDCRST_MAG19</strain>
    </source>
</reference>
<feature type="region of interest" description="Disordered" evidence="11">
    <location>
        <begin position="327"/>
        <end position="355"/>
    </location>
</feature>
<sequence>MRIAVDAMGGDHGPAVVVAGAVEGARAFGVALDLVGQEATVRRELAKVDAAGIDVVVLDAPDEIGMDEHPAQAVRRKPRSSIAVALEAVRDGRSGAMLSAGNSGAVMAAALLVLGRVPGVDRPAIASFLPSSGKRSLVLDLGAVTDPRPPHLVQFAQMGSLYVKRALGVERPTVALLSNGEEPSKGNQLVRDASSLLAATPGIDFRGNVEGKDVTRGVADVIVTDGFTGNVALKVAEGVATLVTDALRAEVTATLPRKLAALALRPAFRAVGARLDYAETGGAPLLGVNGMVVIAHGRSNAKAIRNAIGVACRGAESDATGTIRQLMARGTSDPPPTTAAGPPEVPINGNASTAR</sequence>
<accession>A0A6J4V878</accession>
<evidence type="ECO:0000256" key="10">
    <source>
        <dbReference type="HAMAP-Rule" id="MF_00019"/>
    </source>
</evidence>
<evidence type="ECO:0000256" key="6">
    <source>
        <dbReference type="ARBA" id="ARBA00023209"/>
    </source>
</evidence>